<dbReference type="Proteomes" id="UP000054558">
    <property type="component" value="Unassembled WGS sequence"/>
</dbReference>
<sequence>MNGSHFMSCRKRLRDLSNLDIQARLQEVMQGLRKLSWRSAEACEGLEARVGGRRWLDAPEKIDVGAWVVKEQKVAYGVWPKRAVCETFPEKFLQEHLRVMVPSEFGEHTTAFSHAPTWLHFTEALPCEAVMEVLSATVLNKPQKLTKLIANLPSTELVAVNDYAEEHQIAISVGSQPADHPGLGSAAKPQRATMVQMAPKLGSEGSVNQGTPFPPRLGKPATTSFVVIRISDGSKGKDAWRLPFEISRRAGTSVYRRKEEDLPALLARLQEAEAKRLGVGPLKVFCIADKSNEALSVLVKTGKVHTYLSGTNDLLFTDAAELEYALATGAVHLDLKTTKEATGVVGQGIYQLWAGIAYGEIPPLSLITDLSTKCTLTLARDCTVDGGPEDCAIEVYEDVNPSTALSVAFAWNVKARQQLAGEKGLPEDFVRGGKSSRGGVGPCHERRWTTF</sequence>
<evidence type="ECO:0000313" key="1">
    <source>
        <dbReference type="EMBL" id="GAQ81380.1"/>
    </source>
</evidence>
<evidence type="ECO:0000313" key="2">
    <source>
        <dbReference type="Proteomes" id="UP000054558"/>
    </source>
</evidence>
<organism evidence="1 2">
    <name type="scientific">Klebsormidium nitens</name>
    <name type="common">Green alga</name>
    <name type="synonym">Ulothrix nitens</name>
    <dbReference type="NCBI Taxonomy" id="105231"/>
    <lineage>
        <taxon>Eukaryota</taxon>
        <taxon>Viridiplantae</taxon>
        <taxon>Streptophyta</taxon>
        <taxon>Klebsormidiophyceae</taxon>
        <taxon>Klebsormidiales</taxon>
        <taxon>Klebsormidiaceae</taxon>
        <taxon>Klebsormidium</taxon>
    </lineage>
</organism>
<name>A0A1Y1HRX8_KLENI</name>
<protein>
    <submittedName>
        <fullName evidence="1">Uncharacterized protein</fullName>
    </submittedName>
</protein>
<gene>
    <name evidence="1" type="ORF">KFL_000790050</name>
</gene>
<keyword evidence="2" id="KW-1185">Reference proteome</keyword>
<dbReference type="EMBL" id="DF237028">
    <property type="protein sequence ID" value="GAQ81380.1"/>
    <property type="molecule type" value="Genomic_DNA"/>
</dbReference>
<reference evidence="1 2" key="1">
    <citation type="journal article" date="2014" name="Nat. Commun.">
        <title>Klebsormidium flaccidum genome reveals primary factors for plant terrestrial adaptation.</title>
        <authorList>
            <person name="Hori K."/>
            <person name="Maruyama F."/>
            <person name="Fujisawa T."/>
            <person name="Togashi T."/>
            <person name="Yamamoto N."/>
            <person name="Seo M."/>
            <person name="Sato S."/>
            <person name="Yamada T."/>
            <person name="Mori H."/>
            <person name="Tajima N."/>
            <person name="Moriyama T."/>
            <person name="Ikeuchi M."/>
            <person name="Watanabe M."/>
            <person name="Wada H."/>
            <person name="Kobayashi K."/>
            <person name="Saito M."/>
            <person name="Masuda T."/>
            <person name="Sasaki-Sekimoto Y."/>
            <person name="Mashiguchi K."/>
            <person name="Awai K."/>
            <person name="Shimojima M."/>
            <person name="Masuda S."/>
            <person name="Iwai M."/>
            <person name="Nobusawa T."/>
            <person name="Narise T."/>
            <person name="Kondo S."/>
            <person name="Saito H."/>
            <person name="Sato R."/>
            <person name="Murakawa M."/>
            <person name="Ihara Y."/>
            <person name="Oshima-Yamada Y."/>
            <person name="Ohtaka K."/>
            <person name="Satoh M."/>
            <person name="Sonobe K."/>
            <person name="Ishii M."/>
            <person name="Ohtani R."/>
            <person name="Kanamori-Sato M."/>
            <person name="Honoki R."/>
            <person name="Miyazaki D."/>
            <person name="Mochizuki H."/>
            <person name="Umetsu J."/>
            <person name="Higashi K."/>
            <person name="Shibata D."/>
            <person name="Kamiya Y."/>
            <person name="Sato N."/>
            <person name="Nakamura Y."/>
            <person name="Tabata S."/>
            <person name="Ida S."/>
            <person name="Kurokawa K."/>
            <person name="Ohta H."/>
        </authorList>
    </citation>
    <scope>NUCLEOTIDE SEQUENCE [LARGE SCALE GENOMIC DNA]</scope>
    <source>
        <strain evidence="1 2">NIES-2285</strain>
    </source>
</reference>
<accession>A0A1Y1HRX8</accession>
<proteinExistence type="predicted"/>
<dbReference type="AlphaFoldDB" id="A0A1Y1HRX8"/>